<evidence type="ECO:0000256" key="3">
    <source>
        <dbReference type="RuleBase" id="RU361203"/>
    </source>
</evidence>
<dbReference type="InterPro" id="IPR004843">
    <property type="entry name" value="Calcineurin-like_PHP"/>
</dbReference>
<evidence type="ECO:0000259" key="6">
    <source>
        <dbReference type="Pfam" id="PF16656"/>
    </source>
</evidence>
<dbReference type="SUPFAM" id="SSF56300">
    <property type="entry name" value="Metallo-dependent phosphatases"/>
    <property type="match status" value="1"/>
</dbReference>
<reference evidence="8" key="1">
    <citation type="journal article" date="2011" name="Genome Res.">
        <title>Phylogeny-wide analysis of social amoeba genomes highlights ancient origins for complex intercellular communication.</title>
        <authorList>
            <person name="Heidel A.J."/>
            <person name="Lawal H.M."/>
            <person name="Felder M."/>
            <person name="Schilde C."/>
            <person name="Helps N.R."/>
            <person name="Tunggal B."/>
            <person name="Rivero F."/>
            <person name="John U."/>
            <person name="Schleicher M."/>
            <person name="Eichinger L."/>
            <person name="Platzer M."/>
            <person name="Noegel A.A."/>
            <person name="Schaap P."/>
            <person name="Gloeckner G."/>
        </authorList>
    </citation>
    <scope>NUCLEOTIDE SEQUENCE [LARGE SCALE GENOMIC DNA]</scope>
    <source>
        <strain evidence="8">SH3</strain>
    </source>
</reference>
<dbReference type="InterPro" id="IPR008963">
    <property type="entry name" value="Purple_acid_Pase-like_N"/>
</dbReference>
<dbReference type="PANTHER" id="PTHR45867">
    <property type="entry name" value="PURPLE ACID PHOSPHATASE"/>
    <property type="match status" value="1"/>
</dbReference>
<dbReference type="PANTHER" id="PTHR45867:SF10">
    <property type="entry name" value="PURPLE ACID PHOSPHATASE"/>
    <property type="match status" value="1"/>
</dbReference>
<dbReference type="GO" id="GO:0046872">
    <property type="term" value="F:metal ion binding"/>
    <property type="evidence" value="ECO:0007669"/>
    <property type="project" value="InterPro"/>
</dbReference>
<accession>F4PPK2</accession>
<keyword evidence="3" id="KW-0378">Hydrolase</keyword>
<dbReference type="CDD" id="cd00839">
    <property type="entry name" value="MPP_PAPs"/>
    <property type="match status" value="1"/>
</dbReference>
<evidence type="ECO:0000313" key="7">
    <source>
        <dbReference type="EMBL" id="EGG22315.1"/>
    </source>
</evidence>
<dbReference type="AlphaFoldDB" id="F4PPK2"/>
<evidence type="ECO:0000256" key="1">
    <source>
        <dbReference type="ARBA" id="ARBA00022729"/>
    </source>
</evidence>
<comment type="similarity">
    <text evidence="3">Belongs to the metallophosphoesterase superfamily. Purple acid phosphatase family.</text>
</comment>
<dbReference type="Pfam" id="PF00149">
    <property type="entry name" value="Metallophos"/>
    <property type="match status" value="1"/>
</dbReference>
<protein>
    <recommendedName>
        <fullName evidence="3">Purple acid phosphatase</fullName>
        <ecNumber evidence="3">3.1.3.2</ecNumber>
    </recommendedName>
</protein>
<evidence type="ECO:0000259" key="5">
    <source>
        <dbReference type="Pfam" id="PF14008"/>
    </source>
</evidence>
<dbReference type="InterPro" id="IPR041792">
    <property type="entry name" value="MPP_PAP"/>
</dbReference>
<name>F4PPK2_CACFS</name>
<dbReference type="SUPFAM" id="SSF49363">
    <property type="entry name" value="Purple acid phosphatase, N-terminal domain"/>
    <property type="match status" value="1"/>
</dbReference>
<dbReference type="Pfam" id="PF14008">
    <property type="entry name" value="Metallophos_C"/>
    <property type="match status" value="1"/>
</dbReference>
<comment type="catalytic activity">
    <reaction evidence="3">
        <text>a phosphate monoester + H2O = an alcohol + phosphate</text>
        <dbReference type="Rhea" id="RHEA:15017"/>
        <dbReference type="ChEBI" id="CHEBI:15377"/>
        <dbReference type="ChEBI" id="CHEBI:30879"/>
        <dbReference type="ChEBI" id="CHEBI:43474"/>
        <dbReference type="ChEBI" id="CHEBI:67140"/>
        <dbReference type="EC" id="3.1.3.2"/>
    </reaction>
</comment>
<evidence type="ECO:0000256" key="2">
    <source>
        <dbReference type="ARBA" id="ARBA00023180"/>
    </source>
</evidence>
<dbReference type="Gene3D" id="3.60.21.10">
    <property type="match status" value="1"/>
</dbReference>
<feature type="domain" description="Purple acid phosphatase N-terminal" evidence="6">
    <location>
        <begin position="171"/>
        <end position="279"/>
    </location>
</feature>
<evidence type="ECO:0000259" key="4">
    <source>
        <dbReference type="Pfam" id="PF00149"/>
    </source>
</evidence>
<keyword evidence="1" id="KW-0732">Signal</keyword>
<gene>
    <name evidence="7" type="ORF">DFA_04433</name>
</gene>
<dbReference type="GO" id="GO:0003993">
    <property type="term" value="F:acid phosphatase activity"/>
    <property type="evidence" value="ECO:0007669"/>
    <property type="project" value="UniProtKB-EC"/>
</dbReference>
<dbReference type="Pfam" id="PF16656">
    <property type="entry name" value="Pur_ac_phosph_N"/>
    <property type="match status" value="1"/>
</dbReference>
<sequence>MFFFVGGFHSKDRCCGNSGLSNTGCLLIKISLLACYYSTFSPLTLNSLKVFQSLSYLPPPPFVEEAFIYKYILSLSLSLSLYQLYSSERYTTRIPIYPLPLHSTHPSLLPVPYKILKSSNIYTYNFNIKTTQRREMTFINNQNHWISIFILLTICICNIALASENGLNAFPQSVKLSLTPVYGQMKVSWFTSLENGVSLVQYSQSQSALQASLMNIKLPAGSSVYTANGTSSAFATESNWFGFSNMVLLESLEPMTTYFYACGGKTATSAWTSVRKFTTGSFGKPTSTGSVTPFTVALYGDMGFGGGFNQTVQVLVDNLDHYDMILHVGDISYADYDRVLQGNQTIWNDFLSTIEPITSSIPYMSTPGNHDVFYSFQAYQQTFNMPGSSNEPWYSFDYNGVHFVSYSTESDISPFTRQYQWLKNDLDTYRSKNPKGWVIAYAHRPYYCSTQWDWCRKQTLRALIESTIGELFQQYNVDMYLAGHTHAYERTQPVYKQLQIGNYQYPGATVHMIVGTPGNQEGLDTNWIYPTPAWSGYRYAELGYATMSIVNDTHLLWQFIADKDQQLIDEQWIVKGYFD</sequence>
<dbReference type="EC" id="3.1.3.2" evidence="3"/>
<dbReference type="InterPro" id="IPR025733">
    <property type="entry name" value="PAPs_C"/>
</dbReference>
<proteinExistence type="inferred from homology"/>
<dbReference type="Gene3D" id="2.60.40.380">
    <property type="entry name" value="Purple acid phosphatase-like, N-terminal"/>
    <property type="match status" value="1"/>
</dbReference>
<feature type="domain" description="Purple acid phosphatase C-terminal" evidence="5">
    <location>
        <begin position="508"/>
        <end position="570"/>
    </location>
</feature>
<evidence type="ECO:0000313" key="8">
    <source>
        <dbReference type="Proteomes" id="UP000007797"/>
    </source>
</evidence>
<keyword evidence="2" id="KW-0325">Glycoprotein</keyword>
<organism evidence="7 8">
    <name type="scientific">Cavenderia fasciculata</name>
    <name type="common">Slime mold</name>
    <name type="synonym">Dictyostelium fasciculatum</name>
    <dbReference type="NCBI Taxonomy" id="261658"/>
    <lineage>
        <taxon>Eukaryota</taxon>
        <taxon>Amoebozoa</taxon>
        <taxon>Evosea</taxon>
        <taxon>Eumycetozoa</taxon>
        <taxon>Dictyostelia</taxon>
        <taxon>Acytosteliales</taxon>
        <taxon>Cavenderiaceae</taxon>
        <taxon>Cavenderia</taxon>
    </lineage>
</organism>
<keyword evidence="8" id="KW-1185">Reference proteome</keyword>
<feature type="domain" description="Calcineurin-like phosphoesterase" evidence="4">
    <location>
        <begin position="295"/>
        <end position="488"/>
    </location>
</feature>
<dbReference type="OrthoDB" id="45007at2759"/>
<dbReference type="EMBL" id="GL883009">
    <property type="protein sequence ID" value="EGG22315.1"/>
    <property type="molecule type" value="Genomic_DNA"/>
</dbReference>
<dbReference type="Proteomes" id="UP000007797">
    <property type="component" value="Unassembled WGS sequence"/>
</dbReference>
<dbReference type="KEGG" id="dfa:DFA_04433"/>
<dbReference type="InterPro" id="IPR029052">
    <property type="entry name" value="Metallo-depent_PP-like"/>
</dbReference>
<dbReference type="InterPro" id="IPR015914">
    <property type="entry name" value="PAPs_N"/>
</dbReference>
<dbReference type="RefSeq" id="XP_004360166.1">
    <property type="nucleotide sequence ID" value="XM_004360109.1"/>
</dbReference>
<dbReference type="GeneID" id="14874262"/>